<dbReference type="OrthoDB" id="9813021at2"/>
<dbReference type="AlphaFoldDB" id="A0A563UCE5"/>
<evidence type="ECO:0000313" key="9">
    <source>
        <dbReference type="Proteomes" id="UP000320042"/>
    </source>
</evidence>
<feature type="compositionally biased region" description="Polar residues" evidence="5">
    <location>
        <begin position="386"/>
        <end position="414"/>
    </location>
</feature>
<comment type="caution">
    <text evidence="8">The sequence shown here is derived from an EMBL/GenBank/DDBJ whole genome shotgun (WGS) entry which is preliminary data.</text>
</comment>
<evidence type="ECO:0000256" key="4">
    <source>
        <dbReference type="ARBA" id="ARBA00022840"/>
    </source>
</evidence>
<keyword evidence="6" id="KW-0472">Membrane</keyword>
<reference evidence="8 9" key="1">
    <citation type="submission" date="2019-07" db="EMBL/GenBank/DDBJ databases">
        <authorList>
            <person name="Kim J."/>
        </authorList>
    </citation>
    <scope>NUCLEOTIDE SEQUENCE [LARGE SCALE GENOMIC DNA]</scope>
    <source>
        <strain evidence="9">dk17</strain>
    </source>
</reference>
<dbReference type="InterPro" id="IPR000719">
    <property type="entry name" value="Prot_kinase_dom"/>
</dbReference>
<dbReference type="RefSeq" id="WP_146382139.1">
    <property type="nucleotide sequence ID" value="NZ_VOEJ01000005.1"/>
</dbReference>
<name>A0A563UCE5_9SPHI</name>
<keyword evidence="1" id="KW-0808">Transferase</keyword>
<evidence type="ECO:0000256" key="6">
    <source>
        <dbReference type="SAM" id="Phobius"/>
    </source>
</evidence>
<dbReference type="PANTHER" id="PTHR43289:SF6">
    <property type="entry name" value="SERINE_THREONINE-PROTEIN KINASE NEKL-3"/>
    <property type="match status" value="1"/>
</dbReference>
<evidence type="ECO:0000256" key="5">
    <source>
        <dbReference type="SAM" id="MobiDB-lite"/>
    </source>
</evidence>
<organism evidence="8 9">
    <name type="scientific">Mucilaginibacter pallidiroseus</name>
    <dbReference type="NCBI Taxonomy" id="2599295"/>
    <lineage>
        <taxon>Bacteria</taxon>
        <taxon>Pseudomonadati</taxon>
        <taxon>Bacteroidota</taxon>
        <taxon>Sphingobacteriia</taxon>
        <taxon>Sphingobacteriales</taxon>
        <taxon>Sphingobacteriaceae</taxon>
        <taxon>Mucilaginibacter</taxon>
    </lineage>
</organism>
<dbReference type="CDD" id="cd14014">
    <property type="entry name" value="STKc_PknB_like"/>
    <property type="match status" value="1"/>
</dbReference>
<dbReference type="PROSITE" id="PS50011">
    <property type="entry name" value="PROTEIN_KINASE_DOM"/>
    <property type="match status" value="1"/>
</dbReference>
<dbReference type="SUPFAM" id="SSF56112">
    <property type="entry name" value="Protein kinase-like (PK-like)"/>
    <property type="match status" value="1"/>
</dbReference>
<protein>
    <submittedName>
        <fullName evidence="8">Serine/threonine protein kinase</fullName>
    </submittedName>
</protein>
<dbReference type="InterPro" id="IPR011009">
    <property type="entry name" value="Kinase-like_dom_sf"/>
</dbReference>
<dbReference type="Proteomes" id="UP000320042">
    <property type="component" value="Unassembled WGS sequence"/>
</dbReference>
<evidence type="ECO:0000256" key="1">
    <source>
        <dbReference type="ARBA" id="ARBA00022679"/>
    </source>
</evidence>
<evidence type="ECO:0000313" key="8">
    <source>
        <dbReference type="EMBL" id="TWR28953.1"/>
    </source>
</evidence>
<dbReference type="Gene3D" id="3.30.200.20">
    <property type="entry name" value="Phosphorylase Kinase, domain 1"/>
    <property type="match status" value="1"/>
</dbReference>
<keyword evidence="8" id="KW-0723">Serine/threonine-protein kinase</keyword>
<accession>A0A563UCE5</accession>
<dbReference type="Gene3D" id="1.10.510.10">
    <property type="entry name" value="Transferase(Phosphotransferase) domain 1"/>
    <property type="match status" value="1"/>
</dbReference>
<keyword evidence="2" id="KW-0547">Nucleotide-binding</keyword>
<keyword evidence="6" id="KW-0812">Transmembrane</keyword>
<proteinExistence type="predicted"/>
<dbReference type="PANTHER" id="PTHR43289">
    <property type="entry name" value="MITOGEN-ACTIVATED PROTEIN KINASE KINASE KINASE 20-RELATED"/>
    <property type="match status" value="1"/>
</dbReference>
<gene>
    <name evidence="8" type="ORF">FPZ43_11865</name>
</gene>
<sequence>MSKVFTITDGLENLGALRTGGQGSVYKGRRMGPIFSAIKLLPTPIHTESEEDKNFKSFRNEVTKLQKVNEQPNPNVVKILSWGITDSGSFPFIEMEYIEGPDLCDLLHPPHDKIFTLKEVIRVADQLAGALAHCHRVGVKHGDMKSNNVKYNIHTGNYVLLDFGLAIMTEEQRRTSIRHAGAIEFMAPEQHEGKMLPQTDVYGYGVILYELLTGQVPFPLEGNGEAGRNAVMLAHLENAVPDLVRARKLALPETWEANKLRQEMQIPQWLINVIAKCLQKKPEDRYASGVELEQAIVAGSLSSEAPVTVVQNNIDIPALQAENKRLQAELTALKQSQQVVETAEVEDPSRISLSKPFYYTIMTLLVVFMGVAVYGTFLKKQGPQKSVSADSVSNQPDTSQSDVPPNYGSATQLGDNAIDVDSLAKRKRDSAKLQPKVVFPATTDTVENLEPDTTVKPDQ</sequence>
<keyword evidence="6" id="KW-1133">Transmembrane helix</keyword>
<feature type="domain" description="Protein kinase" evidence="7">
    <location>
        <begin position="11"/>
        <end position="297"/>
    </location>
</feature>
<feature type="transmembrane region" description="Helical" evidence="6">
    <location>
        <begin position="357"/>
        <end position="378"/>
    </location>
</feature>
<dbReference type="EMBL" id="VOEJ01000005">
    <property type="protein sequence ID" value="TWR28953.1"/>
    <property type="molecule type" value="Genomic_DNA"/>
</dbReference>
<keyword evidence="4" id="KW-0067">ATP-binding</keyword>
<evidence type="ECO:0000256" key="2">
    <source>
        <dbReference type="ARBA" id="ARBA00022741"/>
    </source>
</evidence>
<feature type="region of interest" description="Disordered" evidence="5">
    <location>
        <begin position="386"/>
        <end position="415"/>
    </location>
</feature>
<keyword evidence="9" id="KW-1185">Reference proteome</keyword>
<evidence type="ECO:0000256" key="3">
    <source>
        <dbReference type="ARBA" id="ARBA00022777"/>
    </source>
</evidence>
<evidence type="ECO:0000259" key="7">
    <source>
        <dbReference type="PROSITE" id="PS50011"/>
    </source>
</evidence>
<keyword evidence="3 8" id="KW-0418">Kinase</keyword>
<dbReference type="GO" id="GO:0005524">
    <property type="term" value="F:ATP binding"/>
    <property type="evidence" value="ECO:0007669"/>
    <property type="project" value="UniProtKB-KW"/>
</dbReference>
<dbReference type="Pfam" id="PF00069">
    <property type="entry name" value="Pkinase"/>
    <property type="match status" value="1"/>
</dbReference>
<dbReference type="GO" id="GO:0004674">
    <property type="term" value="F:protein serine/threonine kinase activity"/>
    <property type="evidence" value="ECO:0007669"/>
    <property type="project" value="UniProtKB-KW"/>
</dbReference>
<dbReference type="SMART" id="SM00220">
    <property type="entry name" value="S_TKc"/>
    <property type="match status" value="1"/>
</dbReference>